<proteinExistence type="predicted"/>
<accession>A0AAV4RYQ6</accession>
<dbReference type="AlphaFoldDB" id="A0AAV4RYQ6"/>
<comment type="caution">
    <text evidence="1">The sequence shown here is derived from an EMBL/GenBank/DDBJ whole genome shotgun (WGS) entry which is preliminary data.</text>
</comment>
<dbReference type="EMBL" id="BPLR01008763">
    <property type="protein sequence ID" value="GIY27028.1"/>
    <property type="molecule type" value="Genomic_DNA"/>
</dbReference>
<sequence length="88" mass="9874">MLETDSFLRAPYFQCLFFSKHEPVAVSLALNLMASKVSENRLTLTITGFSSKKAENALKTKSPLACTRLNSPVSVEEIQQHKLQPYKT</sequence>
<gene>
    <name evidence="1" type="ORF">CEXT_60571</name>
</gene>
<name>A0AAV4RYQ6_CAEEX</name>
<keyword evidence="2" id="KW-1185">Reference proteome</keyword>
<evidence type="ECO:0000313" key="2">
    <source>
        <dbReference type="Proteomes" id="UP001054945"/>
    </source>
</evidence>
<reference evidence="1 2" key="1">
    <citation type="submission" date="2021-06" db="EMBL/GenBank/DDBJ databases">
        <title>Caerostris extrusa draft genome.</title>
        <authorList>
            <person name="Kono N."/>
            <person name="Arakawa K."/>
        </authorList>
    </citation>
    <scope>NUCLEOTIDE SEQUENCE [LARGE SCALE GENOMIC DNA]</scope>
</reference>
<organism evidence="1 2">
    <name type="scientific">Caerostris extrusa</name>
    <name type="common">Bark spider</name>
    <name type="synonym">Caerostris bankana</name>
    <dbReference type="NCBI Taxonomy" id="172846"/>
    <lineage>
        <taxon>Eukaryota</taxon>
        <taxon>Metazoa</taxon>
        <taxon>Ecdysozoa</taxon>
        <taxon>Arthropoda</taxon>
        <taxon>Chelicerata</taxon>
        <taxon>Arachnida</taxon>
        <taxon>Araneae</taxon>
        <taxon>Araneomorphae</taxon>
        <taxon>Entelegynae</taxon>
        <taxon>Araneoidea</taxon>
        <taxon>Araneidae</taxon>
        <taxon>Caerostris</taxon>
    </lineage>
</organism>
<protein>
    <submittedName>
        <fullName evidence="1">Uncharacterized protein</fullName>
    </submittedName>
</protein>
<evidence type="ECO:0000313" key="1">
    <source>
        <dbReference type="EMBL" id="GIY27028.1"/>
    </source>
</evidence>
<dbReference type="Proteomes" id="UP001054945">
    <property type="component" value="Unassembled WGS sequence"/>
</dbReference>